<organism evidence="1">
    <name type="scientific">Arundo donax</name>
    <name type="common">Giant reed</name>
    <name type="synonym">Donax arundinaceus</name>
    <dbReference type="NCBI Taxonomy" id="35708"/>
    <lineage>
        <taxon>Eukaryota</taxon>
        <taxon>Viridiplantae</taxon>
        <taxon>Streptophyta</taxon>
        <taxon>Embryophyta</taxon>
        <taxon>Tracheophyta</taxon>
        <taxon>Spermatophyta</taxon>
        <taxon>Magnoliopsida</taxon>
        <taxon>Liliopsida</taxon>
        <taxon>Poales</taxon>
        <taxon>Poaceae</taxon>
        <taxon>PACMAD clade</taxon>
        <taxon>Arundinoideae</taxon>
        <taxon>Arundineae</taxon>
        <taxon>Arundo</taxon>
    </lineage>
</organism>
<accession>A0A0A9G0R3</accession>
<dbReference type="EMBL" id="GBRH01180827">
    <property type="protein sequence ID" value="JAE17069.1"/>
    <property type="molecule type" value="Transcribed_RNA"/>
</dbReference>
<evidence type="ECO:0000313" key="1">
    <source>
        <dbReference type="EMBL" id="JAE17069.1"/>
    </source>
</evidence>
<dbReference type="AlphaFoldDB" id="A0A0A9G0R3"/>
<name>A0A0A9G0R3_ARUDO</name>
<sequence>MKRRNQITPWMERFRLISSNTQMLTKLKGKRVRKGDSRTKTSSS</sequence>
<reference evidence="1" key="2">
    <citation type="journal article" date="2015" name="Data Brief">
        <title>Shoot transcriptome of the giant reed, Arundo donax.</title>
        <authorList>
            <person name="Barrero R.A."/>
            <person name="Guerrero F.D."/>
            <person name="Moolhuijzen P."/>
            <person name="Goolsby J.A."/>
            <person name="Tidwell J."/>
            <person name="Bellgard S.E."/>
            <person name="Bellgard M.I."/>
        </authorList>
    </citation>
    <scope>NUCLEOTIDE SEQUENCE</scope>
    <source>
        <tissue evidence="1">Shoot tissue taken approximately 20 cm above the soil surface</tissue>
    </source>
</reference>
<protein>
    <submittedName>
        <fullName evidence="1">Uncharacterized protein</fullName>
    </submittedName>
</protein>
<reference evidence="1" key="1">
    <citation type="submission" date="2014-09" db="EMBL/GenBank/DDBJ databases">
        <authorList>
            <person name="Magalhaes I.L.F."/>
            <person name="Oliveira U."/>
            <person name="Santos F.R."/>
            <person name="Vidigal T.H.D.A."/>
            <person name="Brescovit A.D."/>
            <person name="Santos A.J."/>
        </authorList>
    </citation>
    <scope>NUCLEOTIDE SEQUENCE</scope>
    <source>
        <tissue evidence="1">Shoot tissue taken approximately 20 cm above the soil surface</tissue>
    </source>
</reference>
<proteinExistence type="predicted"/>